<dbReference type="InterPro" id="IPR012936">
    <property type="entry name" value="Erv_C"/>
</dbReference>
<dbReference type="InterPro" id="IPR039542">
    <property type="entry name" value="Erv_N"/>
</dbReference>
<comment type="subcellular location">
    <subcellularLocation>
        <location evidence="8">Endoplasmic reticulum membrane</location>
        <topology evidence="8">Multi-pass membrane protein</topology>
    </subcellularLocation>
    <subcellularLocation>
        <location evidence="2 8">Endoplasmic reticulum-Golgi intermediate compartment membrane</location>
        <topology evidence="2 8">Multi-pass membrane protein</topology>
    </subcellularLocation>
    <subcellularLocation>
        <location evidence="8">Golgi apparatus membrane</location>
        <topology evidence="8">Multi-pass membrane protein</topology>
    </subcellularLocation>
    <subcellularLocation>
        <location evidence="1">Golgi apparatus</location>
        <location evidence="1">cis-Golgi network membrane</location>
        <topology evidence="1">Multi-pass membrane protein</topology>
    </subcellularLocation>
</comment>
<proteinExistence type="inferred from homology"/>
<accession>A0AAJ7XIW1</accession>
<gene>
    <name evidence="12" type="primary">LOC116957812</name>
</gene>
<feature type="transmembrane region" description="Helical" evidence="8">
    <location>
        <begin position="340"/>
        <end position="361"/>
    </location>
</feature>
<dbReference type="GeneID" id="116957812"/>
<evidence type="ECO:0000256" key="1">
    <source>
        <dbReference type="ARBA" id="ARBA00004257"/>
    </source>
</evidence>
<evidence type="ECO:0000313" key="11">
    <source>
        <dbReference type="Proteomes" id="UP001318040"/>
    </source>
</evidence>
<evidence type="ECO:0000256" key="7">
    <source>
        <dbReference type="ARBA" id="ARBA00023136"/>
    </source>
</evidence>
<dbReference type="GO" id="GO:0030134">
    <property type="term" value="C:COPII-coated ER to Golgi transport vesicle"/>
    <property type="evidence" value="ECO:0007669"/>
    <property type="project" value="TreeGrafter"/>
</dbReference>
<keyword evidence="8" id="KW-0333">Golgi apparatus</keyword>
<dbReference type="GO" id="GO:0000139">
    <property type="term" value="C:Golgi membrane"/>
    <property type="evidence" value="ECO:0007669"/>
    <property type="project" value="UniProtKB-SubCell"/>
</dbReference>
<evidence type="ECO:0000259" key="10">
    <source>
        <dbReference type="Pfam" id="PF13850"/>
    </source>
</evidence>
<feature type="domain" description="Endoplasmic reticulum vesicle transporter C-terminal" evidence="9">
    <location>
        <begin position="144"/>
        <end position="362"/>
    </location>
</feature>
<evidence type="ECO:0000256" key="5">
    <source>
        <dbReference type="ARBA" id="ARBA00022892"/>
    </source>
</evidence>
<dbReference type="GO" id="GO:0006890">
    <property type="term" value="P:retrograde vesicle-mediated transport, Golgi to endoplasmic reticulum"/>
    <property type="evidence" value="ECO:0007669"/>
    <property type="project" value="TreeGrafter"/>
</dbReference>
<dbReference type="Pfam" id="PF07970">
    <property type="entry name" value="COPIIcoated_ERV"/>
    <property type="match status" value="1"/>
</dbReference>
<organism evidence="11 12">
    <name type="scientific">Petromyzon marinus</name>
    <name type="common">Sea lamprey</name>
    <dbReference type="NCBI Taxonomy" id="7757"/>
    <lineage>
        <taxon>Eukaryota</taxon>
        <taxon>Metazoa</taxon>
        <taxon>Chordata</taxon>
        <taxon>Craniata</taxon>
        <taxon>Vertebrata</taxon>
        <taxon>Cyclostomata</taxon>
        <taxon>Hyperoartia</taxon>
        <taxon>Petromyzontiformes</taxon>
        <taxon>Petromyzontidae</taxon>
        <taxon>Petromyzon</taxon>
    </lineage>
</organism>
<dbReference type="PANTHER" id="PTHR10984:SF25">
    <property type="entry name" value="ENDOPLASMIC RETICULUM-GOLGI INTERMEDIATE COMPARTMENT PROTEIN 3"/>
    <property type="match status" value="1"/>
</dbReference>
<keyword evidence="4 8" id="KW-0812">Transmembrane</keyword>
<evidence type="ECO:0000256" key="6">
    <source>
        <dbReference type="ARBA" id="ARBA00022989"/>
    </source>
</evidence>
<evidence type="ECO:0000259" key="9">
    <source>
        <dbReference type="Pfam" id="PF07970"/>
    </source>
</evidence>
<keyword evidence="8" id="KW-0256">Endoplasmic reticulum</keyword>
<dbReference type="GO" id="GO:0033116">
    <property type="term" value="C:endoplasmic reticulum-Golgi intermediate compartment membrane"/>
    <property type="evidence" value="ECO:0007669"/>
    <property type="project" value="UniProtKB-SubCell"/>
</dbReference>
<dbReference type="GO" id="GO:0006888">
    <property type="term" value="P:endoplasmic reticulum to Golgi vesicle-mediated transport"/>
    <property type="evidence" value="ECO:0007669"/>
    <property type="project" value="UniProtKB-UniRule"/>
</dbReference>
<name>A0AAJ7XIW1_PETMA</name>
<sequence length="382" mass="42446">MLSRLRHLDAYAKPLEDFRVKTSGGAAVTLVSAVIILLLFVSELQFYMSKEVYPELFVDTTRGEKLRINMDITFPHMACAFLSIDSMDVSGEQQIDVSHNVYKQRLSPDGQPVAQGAEKHEVGKLEEAPPVETGELDPDRCESCYGAETPAMLCCNSCDDVREAYRLKGWAFKNPDSIEQCRREGFTDKMKEQAGEGCRIYGFLEVNKVAGNFHFAPGKSFQQAHVHVHDLQTFGSEKFNLTHHIKHLSFGQEYPGIVNPLDGTSAAAVEGSMMFQYFVKIVPTVYVRVNGEVVRTNQFSVTQHVKAIGSGSVESGLPGVFVQYELSPMMVRLTEKHRSFLHFLTGVCAIVGGVFTVAGLIDSFIYHSTRAIQQKMELGKAS</sequence>
<dbReference type="Proteomes" id="UP001318040">
    <property type="component" value="Chromosome 43"/>
</dbReference>
<evidence type="ECO:0000256" key="3">
    <source>
        <dbReference type="ARBA" id="ARBA00005648"/>
    </source>
</evidence>
<evidence type="ECO:0000256" key="2">
    <source>
        <dbReference type="ARBA" id="ARBA00004457"/>
    </source>
</evidence>
<feature type="domain" description="Endoplasmic reticulum vesicle transporter N-terminal" evidence="10">
    <location>
        <begin position="5"/>
        <end position="94"/>
    </location>
</feature>
<keyword evidence="11" id="KW-1185">Reference proteome</keyword>
<feature type="transmembrane region" description="Helical" evidence="8">
    <location>
        <begin position="20"/>
        <end position="41"/>
    </location>
</feature>
<evidence type="ECO:0000256" key="8">
    <source>
        <dbReference type="RuleBase" id="RU369013"/>
    </source>
</evidence>
<keyword evidence="5 8" id="KW-0931">ER-Golgi transport</keyword>
<dbReference type="RefSeq" id="XP_032836091.1">
    <property type="nucleotide sequence ID" value="XM_032980200.1"/>
</dbReference>
<keyword evidence="8" id="KW-0813">Transport</keyword>
<evidence type="ECO:0000313" key="12">
    <source>
        <dbReference type="RefSeq" id="XP_032836091.1"/>
    </source>
</evidence>
<dbReference type="GO" id="GO:0005789">
    <property type="term" value="C:endoplasmic reticulum membrane"/>
    <property type="evidence" value="ECO:0007669"/>
    <property type="project" value="UniProtKB-SubCell"/>
</dbReference>
<comment type="function">
    <text evidence="8">Plays a role in transport between endoplasmic reticulum and Golgi.</text>
</comment>
<dbReference type="KEGG" id="pmrn:116957812"/>
<dbReference type="AlphaFoldDB" id="A0AAJ7XIW1"/>
<dbReference type="InterPro" id="IPR045888">
    <property type="entry name" value="Erv"/>
</dbReference>
<dbReference type="PANTHER" id="PTHR10984">
    <property type="entry name" value="ENDOPLASMIC RETICULUM-GOLGI INTERMEDIATE COMPARTMENT PROTEIN"/>
    <property type="match status" value="1"/>
</dbReference>
<dbReference type="Pfam" id="PF13850">
    <property type="entry name" value="ERGIC_N"/>
    <property type="match status" value="1"/>
</dbReference>
<comment type="similarity">
    <text evidence="3 8">Belongs to the ERGIC family.</text>
</comment>
<reference evidence="12" key="1">
    <citation type="submission" date="2025-08" db="UniProtKB">
        <authorList>
            <consortium name="RefSeq"/>
        </authorList>
    </citation>
    <scope>IDENTIFICATION</scope>
    <source>
        <tissue evidence="12">Sperm</tissue>
    </source>
</reference>
<evidence type="ECO:0000256" key="4">
    <source>
        <dbReference type="ARBA" id="ARBA00022692"/>
    </source>
</evidence>
<keyword evidence="6 8" id="KW-1133">Transmembrane helix</keyword>
<keyword evidence="7 8" id="KW-0472">Membrane</keyword>
<protein>
    <recommendedName>
        <fullName evidence="8">Endoplasmic reticulum-Golgi intermediate compartment protein</fullName>
    </recommendedName>
</protein>